<evidence type="ECO:0000256" key="1">
    <source>
        <dbReference type="SAM" id="Phobius"/>
    </source>
</evidence>
<keyword evidence="1" id="KW-0812">Transmembrane</keyword>
<feature type="transmembrane region" description="Helical" evidence="1">
    <location>
        <begin position="78"/>
        <end position="98"/>
    </location>
</feature>
<organism evidence="2 3">
    <name type="scientific">Streptomyces roseoviridis</name>
    <dbReference type="NCBI Taxonomy" id="67361"/>
    <lineage>
        <taxon>Bacteria</taxon>
        <taxon>Bacillati</taxon>
        <taxon>Actinomycetota</taxon>
        <taxon>Actinomycetes</taxon>
        <taxon>Kitasatosporales</taxon>
        <taxon>Streptomycetaceae</taxon>
        <taxon>Streptomyces</taxon>
    </lineage>
</organism>
<dbReference type="SUPFAM" id="SSF103473">
    <property type="entry name" value="MFS general substrate transporter"/>
    <property type="match status" value="1"/>
</dbReference>
<evidence type="ECO:0000313" key="3">
    <source>
        <dbReference type="Proteomes" id="UP001589716"/>
    </source>
</evidence>
<name>A0ABV5QYU4_9ACTN</name>
<evidence type="ECO:0000313" key="2">
    <source>
        <dbReference type="EMBL" id="MFB9557978.1"/>
    </source>
</evidence>
<keyword evidence="1" id="KW-0472">Membrane</keyword>
<sequence length="177" mass="17697">MLRMYRDTLSLLGPVLPAVSFLGRLPTAMCQLGSLLLVAETSGSLTTAGLAGGALAAGQTVAGPLVGRLADRRGQRPVVLAASLANAVAVTALVLAALGQAATGLLVLLGALAGATVPQVGPLARTRSVRLARAAGADDRAVATVLSFEGTLDEVSFVLGPPSSVSPPPSPTPRRRC</sequence>
<dbReference type="PANTHER" id="PTHR23542">
    <property type="match status" value="1"/>
</dbReference>
<reference evidence="2 3" key="1">
    <citation type="submission" date="2024-09" db="EMBL/GenBank/DDBJ databases">
        <authorList>
            <person name="Sun Q."/>
            <person name="Mori K."/>
        </authorList>
    </citation>
    <scope>NUCLEOTIDE SEQUENCE [LARGE SCALE GENOMIC DNA]</scope>
    <source>
        <strain evidence="2 3">JCM 4414</strain>
    </source>
</reference>
<dbReference type="RefSeq" id="WP_382746070.1">
    <property type="nucleotide sequence ID" value="NZ_BAAAWU010000001.1"/>
</dbReference>
<keyword evidence="3" id="KW-1185">Reference proteome</keyword>
<proteinExistence type="predicted"/>
<dbReference type="InterPro" id="IPR036259">
    <property type="entry name" value="MFS_trans_sf"/>
</dbReference>
<comment type="caution">
    <text evidence="2">The sequence shown here is derived from an EMBL/GenBank/DDBJ whole genome shotgun (WGS) entry which is preliminary data.</text>
</comment>
<dbReference type="EMBL" id="JBHMCT010000019">
    <property type="protein sequence ID" value="MFB9557978.1"/>
    <property type="molecule type" value="Genomic_DNA"/>
</dbReference>
<accession>A0ABV5QYU4</accession>
<dbReference type="InterPro" id="IPR011701">
    <property type="entry name" value="MFS"/>
</dbReference>
<dbReference type="Proteomes" id="UP001589716">
    <property type="component" value="Unassembled WGS sequence"/>
</dbReference>
<keyword evidence="1" id="KW-1133">Transmembrane helix</keyword>
<dbReference type="Gene3D" id="1.20.1250.20">
    <property type="entry name" value="MFS general substrate transporter like domains"/>
    <property type="match status" value="1"/>
</dbReference>
<protein>
    <submittedName>
        <fullName evidence="2">MFS transporter</fullName>
    </submittedName>
</protein>
<dbReference type="PANTHER" id="PTHR23542:SF1">
    <property type="entry name" value="MAJOR FACILITATOR SUPERFAMILY (MFS) PROFILE DOMAIN-CONTAINING PROTEIN"/>
    <property type="match status" value="1"/>
</dbReference>
<gene>
    <name evidence="2" type="ORF">ACFFTP_27800</name>
</gene>
<dbReference type="Pfam" id="PF07690">
    <property type="entry name" value="MFS_1"/>
    <property type="match status" value="1"/>
</dbReference>
<feature type="transmembrane region" description="Helical" evidence="1">
    <location>
        <begin position="104"/>
        <end position="124"/>
    </location>
</feature>